<dbReference type="Gene3D" id="3.20.20.210">
    <property type="match status" value="1"/>
</dbReference>
<reference evidence="1" key="1">
    <citation type="submission" date="2022-06" db="EMBL/GenBank/DDBJ databases">
        <title>Novel species in genus nocardia.</title>
        <authorList>
            <person name="Li F."/>
        </authorList>
    </citation>
    <scope>NUCLEOTIDE SEQUENCE</scope>
    <source>
        <strain evidence="1">CDC141</strain>
    </source>
</reference>
<keyword evidence="2" id="KW-1185">Reference proteome</keyword>
<proteinExistence type="predicted"/>
<accession>A0A9X2E5W4</accession>
<dbReference type="EMBL" id="JAMRXG010000003">
    <property type="protein sequence ID" value="MCM6773673.1"/>
    <property type="molecule type" value="Genomic_DNA"/>
</dbReference>
<comment type="caution">
    <text evidence="1">The sequence shown here is derived from an EMBL/GenBank/DDBJ whole genome shotgun (WGS) entry which is preliminary data.</text>
</comment>
<dbReference type="InterPro" id="IPR038071">
    <property type="entry name" value="UROD/MetE-like_sf"/>
</dbReference>
<dbReference type="Proteomes" id="UP001139157">
    <property type="component" value="Unassembled WGS sequence"/>
</dbReference>
<evidence type="ECO:0000313" key="1">
    <source>
        <dbReference type="EMBL" id="MCM6773673.1"/>
    </source>
</evidence>
<evidence type="ECO:0000313" key="2">
    <source>
        <dbReference type="Proteomes" id="UP001139157"/>
    </source>
</evidence>
<gene>
    <name evidence="1" type="ORF">NDR86_09345</name>
</gene>
<dbReference type="AlphaFoldDB" id="A0A9X2E5W4"/>
<name>A0A9X2E5W4_9NOCA</name>
<dbReference type="SUPFAM" id="SSF51726">
    <property type="entry name" value="UROD/MetE-like"/>
    <property type="match status" value="1"/>
</dbReference>
<organism evidence="1 2">
    <name type="scientific">Nocardia pulmonis</name>
    <dbReference type="NCBI Taxonomy" id="2951408"/>
    <lineage>
        <taxon>Bacteria</taxon>
        <taxon>Bacillati</taxon>
        <taxon>Actinomycetota</taxon>
        <taxon>Actinomycetes</taxon>
        <taxon>Mycobacteriales</taxon>
        <taxon>Nocardiaceae</taxon>
        <taxon>Nocardia</taxon>
    </lineage>
</organism>
<sequence length="359" mass="39583">MTGEQRGFPGVHLCGSLPFEGTREAFDWIRSEFGPWVHRVPDETGVRAGFILTQRPHFTDNPAFEPAGPVPGQLIPLTCVRLRPGSTAADVHFERFHYADAAKASFALFRKAKQDGVFSAEAKFLFPIPSPLTPVAIFVAPESLAQVLPAYEAQTRASLHEILDALPHSELAIQWDVPVEVVSWDGLMPNPLHTKEKLLESMLALGNWIPDDVELGYHLCYGNSETFKHPSSPNATGLAEIWNGLTTNLRRRIDFVHMSIPLEWESTDHYRAFTGLEFDPTTDLYLGVVHHQDGLTGARRRAEAAAQILHHPFGVSTECGMGRYGSAEKFQAAVEALKALAEENAHQNPSTHGTTGLAH</sequence>
<protein>
    <submittedName>
        <fullName evidence="1">Uncharacterized protein</fullName>
    </submittedName>
</protein>